<keyword evidence="1" id="KW-0812">Transmembrane</keyword>
<dbReference type="InterPro" id="IPR036691">
    <property type="entry name" value="Endo/exonu/phosph_ase_sf"/>
</dbReference>
<feature type="transmembrane region" description="Helical" evidence="1">
    <location>
        <begin position="27"/>
        <end position="43"/>
    </location>
</feature>
<dbReference type="InterPro" id="IPR005135">
    <property type="entry name" value="Endo/exonuclease/phosphatase"/>
</dbReference>
<keyword evidence="1" id="KW-0472">Membrane</keyword>
<name>A0A3B1DY39_9ZZZZ</name>
<proteinExistence type="predicted"/>
<feature type="transmembrane region" description="Helical" evidence="1">
    <location>
        <begin position="50"/>
        <end position="72"/>
    </location>
</feature>
<dbReference type="GO" id="GO:0003824">
    <property type="term" value="F:catalytic activity"/>
    <property type="evidence" value="ECO:0007669"/>
    <property type="project" value="InterPro"/>
</dbReference>
<gene>
    <name evidence="3" type="ORF">MNBD_PLANCTO02-1744</name>
</gene>
<dbReference type="Gene3D" id="3.60.10.10">
    <property type="entry name" value="Endonuclease/exonuclease/phosphatase"/>
    <property type="match status" value="1"/>
</dbReference>
<dbReference type="EMBL" id="UOGL01000620">
    <property type="protein sequence ID" value="VAX42083.1"/>
    <property type="molecule type" value="Genomic_DNA"/>
</dbReference>
<dbReference type="Pfam" id="PF03372">
    <property type="entry name" value="Exo_endo_phos"/>
    <property type="match status" value="1"/>
</dbReference>
<organism evidence="3">
    <name type="scientific">hydrothermal vent metagenome</name>
    <dbReference type="NCBI Taxonomy" id="652676"/>
    <lineage>
        <taxon>unclassified sequences</taxon>
        <taxon>metagenomes</taxon>
        <taxon>ecological metagenomes</taxon>
    </lineage>
</organism>
<protein>
    <recommendedName>
        <fullName evidence="2">Endonuclease/exonuclease/phosphatase domain-containing protein</fullName>
    </recommendedName>
</protein>
<keyword evidence="1" id="KW-1133">Transmembrane helix</keyword>
<evidence type="ECO:0000259" key="2">
    <source>
        <dbReference type="Pfam" id="PF03372"/>
    </source>
</evidence>
<accession>A0A3B1DY39</accession>
<evidence type="ECO:0000256" key="1">
    <source>
        <dbReference type="SAM" id="Phobius"/>
    </source>
</evidence>
<reference evidence="3" key="1">
    <citation type="submission" date="2018-06" db="EMBL/GenBank/DDBJ databases">
        <authorList>
            <person name="Zhirakovskaya E."/>
        </authorList>
    </citation>
    <scope>NUCLEOTIDE SEQUENCE</scope>
</reference>
<dbReference type="AlphaFoldDB" id="A0A3B1DY39"/>
<dbReference type="SUPFAM" id="SSF56219">
    <property type="entry name" value="DNase I-like"/>
    <property type="match status" value="1"/>
</dbReference>
<sequence>MTVGLVAVTLLSMLGQTWWVFDLFCHFRVQYSIFLAFLLIAFMRCRSGRWVGITLFTLALNLSPVAMSYFPLRSPASDDASSLKVISLNVYSGNSQYQKVIDSIHHEDPDLFFLFEFTPRWEKQLQILEKKYPYSFNNAQQGNFGTACFSKRPFEEAALKELSKNNQSLFVEIEYEGRTVCLVGAHPYPPGGSSFSKVRNQQMRQLENHLAEKLIPTIVVGDLNNTPWSSHFQDFLSNTNLIDSRFGFGNQATWPSYSPSLLRIPIDHCLLSREFVVTNRQVGPQIGSDHLPVIISVVWK</sequence>
<feature type="domain" description="Endonuclease/exonuclease/phosphatase" evidence="2">
    <location>
        <begin position="86"/>
        <end position="290"/>
    </location>
</feature>
<evidence type="ECO:0000313" key="3">
    <source>
        <dbReference type="EMBL" id="VAX42083.1"/>
    </source>
</evidence>